<accession>A0A917SEW6</accession>
<name>A0A917SEW6_9ACTN</name>
<dbReference type="Proteomes" id="UP000613840">
    <property type="component" value="Unassembled WGS sequence"/>
</dbReference>
<comment type="caution">
    <text evidence="1">The sequence shown here is derived from an EMBL/GenBank/DDBJ whole genome shotgun (WGS) entry which is preliminary data.</text>
</comment>
<proteinExistence type="predicted"/>
<organism evidence="1 2">
    <name type="scientific">Microlunatus endophyticus</name>
    <dbReference type="NCBI Taxonomy" id="1716077"/>
    <lineage>
        <taxon>Bacteria</taxon>
        <taxon>Bacillati</taxon>
        <taxon>Actinomycetota</taxon>
        <taxon>Actinomycetes</taxon>
        <taxon>Propionibacteriales</taxon>
        <taxon>Propionibacteriaceae</taxon>
        <taxon>Microlunatus</taxon>
    </lineage>
</organism>
<gene>
    <name evidence="1" type="ORF">GCM10011575_33260</name>
</gene>
<reference evidence="1" key="2">
    <citation type="submission" date="2020-09" db="EMBL/GenBank/DDBJ databases">
        <authorList>
            <person name="Sun Q."/>
            <person name="Zhou Y."/>
        </authorList>
    </citation>
    <scope>NUCLEOTIDE SEQUENCE</scope>
    <source>
        <strain evidence="1">CGMCC 4.7306</strain>
    </source>
</reference>
<reference evidence="1" key="1">
    <citation type="journal article" date="2014" name="Int. J. Syst. Evol. Microbiol.">
        <title>Complete genome sequence of Corynebacterium casei LMG S-19264T (=DSM 44701T), isolated from a smear-ripened cheese.</title>
        <authorList>
            <consortium name="US DOE Joint Genome Institute (JGI-PGF)"/>
            <person name="Walter F."/>
            <person name="Albersmeier A."/>
            <person name="Kalinowski J."/>
            <person name="Ruckert C."/>
        </authorList>
    </citation>
    <scope>NUCLEOTIDE SEQUENCE</scope>
    <source>
        <strain evidence="1">CGMCC 4.7306</strain>
    </source>
</reference>
<sequence>MAAGETIVDVVSDAPWLPAGGRAETVRSRIAPIPAGLVRLLVLDGKRIYCQPRSDSGKIDLPTGSVSVDDPDGSRAAAALAQRVFGEPVHVTPIGFVRNIVPTGADDYLWPTPVAHFTVWTAAGEPCIPGTWIDTSLADNPLESRHWWPLIDERHH</sequence>
<protein>
    <submittedName>
        <fullName evidence="1">Uncharacterized protein</fullName>
    </submittedName>
</protein>
<evidence type="ECO:0000313" key="2">
    <source>
        <dbReference type="Proteomes" id="UP000613840"/>
    </source>
</evidence>
<evidence type="ECO:0000313" key="1">
    <source>
        <dbReference type="EMBL" id="GGL72221.1"/>
    </source>
</evidence>
<dbReference type="EMBL" id="BMMZ01000008">
    <property type="protein sequence ID" value="GGL72221.1"/>
    <property type="molecule type" value="Genomic_DNA"/>
</dbReference>
<keyword evidence="2" id="KW-1185">Reference proteome</keyword>
<dbReference type="RefSeq" id="WP_188896480.1">
    <property type="nucleotide sequence ID" value="NZ_BMMZ01000008.1"/>
</dbReference>
<dbReference type="AlphaFoldDB" id="A0A917SEW6"/>